<dbReference type="PANTHER" id="PTHR33387:SF3">
    <property type="entry name" value="DUF985 DOMAIN-CONTAINING PROTEIN"/>
    <property type="match status" value="1"/>
</dbReference>
<proteinExistence type="predicted"/>
<accession>A0A437RHF3</accession>
<protein>
    <submittedName>
        <fullName evidence="2">Cupin domain-containing protein</fullName>
    </submittedName>
</protein>
<dbReference type="RefSeq" id="WP_128228520.1">
    <property type="nucleotide sequence ID" value="NZ_SACR01000003.1"/>
</dbReference>
<evidence type="ECO:0000313" key="3">
    <source>
        <dbReference type="Proteomes" id="UP000285575"/>
    </source>
</evidence>
<dbReference type="OrthoDB" id="9798288at2"/>
<dbReference type="EMBL" id="SACR01000003">
    <property type="protein sequence ID" value="RVU46154.1"/>
    <property type="molecule type" value="Genomic_DNA"/>
</dbReference>
<dbReference type="PANTHER" id="PTHR33387">
    <property type="entry name" value="RMLC-LIKE JELLY ROLL FOLD PROTEIN"/>
    <property type="match status" value="1"/>
</dbReference>
<evidence type="ECO:0000313" key="2">
    <source>
        <dbReference type="EMBL" id="RVU46154.1"/>
    </source>
</evidence>
<dbReference type="SUPFAM" id="SSF51182">
    <property type="entry name" value="RmlC-like cupins"/>
    <property type="match status" value="1"/>
</dbReference>
<gene>
    <name evidence="2" type="ORF">EOE66_09845</name>
</gene>
<dbReference type="InterPro" id="IPR014710">
    <property type="entry name" value="RmlC-like_jellyroll"/>
</dbReference>
<reference evidence="2 3" key="1">
    <citation type="submission" date="2019-01" db="EMBL/GenBank/DDBJ databases">
        <authorList>
            <person name="Chen W.-M."/>
        </authorList>
    </citation>
    <scope>NUCLEOTIDE SEQUENCE [LARGE SCALE GENOMIC DNA]</scope>
    <source>
        <strain evidence="2 3">KYPY4</strain>
    </source>
</reference>
<comment type="caution">
    <text evidence="2">The sequence shown here is derived from an EMBL/GenBank/DDBJ whole genome shotgun (WGS) entry which is preliminary data.</text>
</comment>
<keyword evidence="3" id="KW-1185">Reference proteome</keyword>
<dbReference type="AlphaFoldDB" id="A0A437RHF3"/>
<dbReference type="Pfam" id="PF06172">
    <property type="entry name" value="Cupin_5"/>
    <property type="match status" value="1"/>
</dbReference>
<organism evidence="2 3">
    <name type="scientific">Rubrivivax rivuli</name>
    <dbReference type="NCBI Taxonomy" id="1862385"/>
    <lineage>
        <taxon>Bacteria</taxon>
        <taxon>Pseudomonadati</taxon>
        <taxon>Pseudomonadota</taxon>
        <taxon>Betaproteobacteria</taxon>
        <taxon>Burkholderiales</taxon>
        <taxon>Sphaerotilaceae</taxon>
        <taxon>Rubrivivax</taxon>
    </lineage>
</organism>
<feature type="domain" description="DUF985" evidence="1">
    <location>
        <begin position="8"/>
        <end position="140"/>
    </location>
</feature>
<evidence type="ECO:0000259" key="1">
    <source>
        <dbReference type="Pfam" id="PF06172"/>
    </source>
</evidence>
<dbReference type="InterPro" id="IPR009327">
    <property type="entry name" value="Cupin_DUF985"/>
</dbReference>
<dbReference type="CDD" id="cd06121">
    <property type="entry name" value="cupin_YML079wp"/>
    <property type="match status" value="1"/>
</dbReference>
<dbReference type="InterPro" id="IPR039935">
    <property type="entry name" value="YML079W-like"/>
</dbReference>
<dbReference type="Gene3D" id="2.60.120.10">
    <property type="entry name" value="Jelly Rolls"/>
    <property type="match status" value="1"/>
</dbReference>
<sequence length="166" mass="17919">MSPERCAELIATLGLQPHPEGGHYGEVFRSALPVRPADGREGRIALTTIDFLLQPGQCSAWHRVASDEVWHLLEGQGLRLWLAPPDLSAFTHVDLGPVAAVQRPRHVVPAGWWQAAEPLGGGAYVGATVGPGFEFADFSFGREDAAFRAALQNQPPGTLPDLQRLL</sequence>
<name>A0A437RHF3_9BURK</name>
<dbReference type="InterPro" id="IPR011051">
    <property type="entry name" value="RmlC_Cupin_sf"/>
</dbReference>
<dbReference type="Proteomes" id="UP000285575">
    <property type="component" value="Unassembled WGS sequence"/>
</dbReference>